<evidence type="ECO:0000259" key="2">
    <source>
        <dbReference type="Pfam" id="PF03807"/>
    </source>
</evidence>
<dbReference type="GO" id="GO:0016491">
    <property type="term" value="F:oxidoreductase activity"/>
    <property type="evidence" value="ECO:0007669"/>
    <property type="project" value="UniProtKB-KW"/>
</dbReference>
<dbReference type="OrthoDB" id="5738121at2"/>
<dbReference type="EMBL" id="RFFG01000029">
    <property type="protein sequence ID" value="RMI42905.1"/>
    <property type="molecule type" value="Genomic_DNA"/>
</dbReference>
<protein>
    <submittedName>
        <fullName evidence="3">NADP oxidoreductase</fullName>
    </submittedName>
</protein>
<reference evidence="3 4" key="1">
    <citation type="submission" date="2018-10" db="EMBL/GenBank/DDBJ databases">
        <title>Isolation from soil.</title>
        <authorList>
            <person name="Hu J."/>
        </authorList>
    </citation>
    <scope>NUCLEOTIDE SEQUENCE [LARGE SCALE GENOMIC DNA]</scope>
    <source>
        <strain evidence="3 4">NEAU-Ht49</strain>
    </source>
</reference>
<dbReference type="Gene3D" id="3.40.50.720">
    <property type="entry name" value="NAD(P)-binding Rossmann-like Domain"/>
    <property type="match status" value="1"/>
</dbReference>
<feature type="domain" description="Pyrroline-5-carboxylate reductase catalytic N-terminal" evidence="2">
    <location>
        <begin position="2"/>
        <end position="89"/>
    </location>
</feature>
<evidence type="ECO:0000256" key="1">
    <source>
        <dbReference type="ARBA" id="ARBA00023002"/>
    </source>
</evidence>
<dbReference type="InterPro" id="IPR051267">
    <property type="entry name" value="STEAP_metalloreductase"/>
</dbReference>
<dbReference type="Pfam" id="PF03807">
    <property type="entry name" value="F420_oxidored"/>
    <property type="match status" value="1"/>
</dbReference>
<comment type="caution">
    <text evidence="3">The sequence shown here is derived from an EMBL/GenBank/DDBJ whole genome shotgun (WGS) entry which is preliminary data.</text>
</comment>
<gene>
    <name evidence="3" type="ORF">EBO15_17915</name>
</gene>
<dbReference type="AlphaFoldDB" id="A0A3M2M347"/>
<dbReference type="RefSeq" id="WP_122195542.1">
    <property type="nucleotide sequence ID" value="NZ_JBHSKC010000017.1"/>
</dbReference>
<organism evidence="3 4">
    <name type="scientific">Actinomadura harenae</name>
    <dbReference type="NCBI Taxonomy" id="2483351"/>
    <lineage>
        <taxon>Bacteria</taxon>
        <taxon>Bacillati</taxon>
        <taxon>Actinomycetota</taxon>
        <taxon>Actinomycetes</taxon>
        <taxon>Streptosporangiales</taxon>
        <taxon>Thermomonosporaceae</taxon>
        <taxon>Actinomadura</taxon>
    </lineage>
</organism>
<dbReference type="InterPro" id="IPR028939">
    <property type="entry name" value="P5C_Rdtase_cat_N"/>
</dbReference>
<dbReference type="SUPFAM" id="SSF51735">
    <property type="entry name" value="NAD(P)-binding Rossmann-fold domains"/>
    <property type="match status" value="1"/>
</dbReference>
<dbReference type="Proteomes" id="UP000282674">
    <property type="component" value="Unassembled WGS sequence"/>
</dbReference>
<dbReference type="PANTHER" id="PTHR14239">
    <property type="entry name" value="DUDULIN-RELATED"/>
    <property type="match status" value="1"/>
</dbReference>
<evidence type="ECO:0000313" key="4">
    <source>
        <dbReference type="Proteomes" id="UP000282674"/>
    </source>
</evidence>
<evidence type="ECO:0000313" key="3">
    <source>
        <dbReference type="EMBL" id="RMI42905.1"/>
    </source>
</evidence>
<dbReference type="InterPro" id="IPR036291">
    <property type="entry name" value="NAD(P)-bd_dom_sf"/>
</dbReference>
<dbReference type="PANTHER" id="PTHR14239:SF10">
    <property type="entry name" value="REDUCTASE"/>
    <property type="match status" value="1"/>
</dbReference>
<keyword evidence="4" id="KW-1185">Reference proteome</keyword>
<sequence length="202" mass="20388">MRIGIIGTGHMAKALGTAWVRAGHDVAIAGRSPGKAQALADESGAGAVPLEEVAVGRDAVLVVVPWDAAEHMVALADVPDGTALIDATNAVEHGVGTLVIGPGESMAGRIAQAAPGAHVVKAFHTFPFMRWTQPSEGRAPIVLMCGDDPGALETVGDLARDLGGEPVVLGGLDRARQSEEVAGFIIGMAFAGHDPSAAVPAA</sequence>
<proteinExistence type="predicted"/>
<accession>A0A3M2M347</accession>
<name>A0A3M2M347_9ACTN</name>
<keyword evidence="1" id="KW-0560">Oxidoreductase</keyword>